<dbReference type="Gene3D" id="3.30.70.1730">
    <property type="match status" value="1"/>
</dbReference>
<dbReference type="Gene3D" id="6.10.140.760">
    <property type="match status" value="1"/>
</dbReference>
<dbReference type="HAMAP" id="MF_00280">
    <property type="entry name" value="Ribosomal_uL10_arch"/>
    <property type="match status" value="1"/>
</dbReference>
<dbReference type="Gene3D" id="3.90.105.20">
    <property type="match status" value="1"/>
</dbReference>
<evidence type="ECO:0000313" key="9">
    <source>
        <dbReference type="EMBL" id="PVU74302.1"/>
    </source>
</evidence>
<protein>
    <recommendedName>
        <fullName evidence="6">Large ribosomal subunit protein uL10</fullName>
    </recommendedName>
    <alternativeName>
        <fullName evidence="6">Acidic ribosomal protein P0 homolog</fullName>
    </alternativeName>
</protein>
<dbReference type="InterPro" id="IPR050323">
    <property type="entry name" value="Ribosomal_protein_uL10"/>
</dbReference>
<dbReference type="GO" id="GO:0002181">
    <property type="term" value="P:cytoplasmic translation"/>
    <property type="evidence" value="ECO:0007669"/>
    <property type="project" value="TreeGrafter"/>
</dbReference>
<dbReference type="Proteomes" id="UP000245638">
    <property type="component" value="Unassembled WGS sequence"/>
</dbReference>
<evidence type="ECO:0000256" key="3">
    <source>
        <dbReference type="ARBA" id="ARBA00022884"/>
    </source>
</evidence>
<evidence type="ECO:0000256" key="2">
    <source>
        <dbReference type="ARBA" id="ARBA00022730"/>
    </source>
</evidence>
<gene>
    <name evidence="6" type="primary">rpl10</name>
    <name evidence="6" type="synonym">rplP0</name>
    <name evidence="9" type="ORF">DDW13_07985</name>
</gene>
<sequence>MIKMSLTVQQHKIPQWKIEEVKELKEKIKQHKTVIIASLDGFPTDKLHEIRKKFRDIMEIKVSKNKLFERAAKESGIDVSKIEQYLTGTNAFIFSNKNPFEISLMLSKFKLKRYALPGDKADEEVVIPAGDTGIPAGPMISVFGKLKIPTRVQDGKIAITKDTVVAEPGQPIPPEIVPVLQKLGIMPVYVKLRLKVAYHDNLIIPGEQLELKLDEYKSQILESYKNALALGVEIAYPEPEILKITLGKAYRNAMALAGESGYITPESAQVVFSSALAKAYALVGAISGKVDLGIQVPTAQQAPAPAKEEKKEEKKEEEKKGPSEEEIAGGLSSLFG</sequence>
<proteinExistence type="inferred from homology"/>
<reference evidence="9 10" key="1">
    <citation type="journal article" date="2015" name="Appl. Environ. Microbiol.">
        <title>Nanoarchaeota, Their Sulfolobales Host, and Nanoarchaeota Virus Distribution across Yellowstone National Park Hot Springs.</title>
        <authorList>
            <person name="Munson-McGee J.H."/>
            <person name="Field E.K."/>
            <person name="Bateson M."/>
            <person name="Rooney C."/>
            <person name="Stepanauskas R."/>
            <person name="Young M.J."/>
        </authorList>
    </citation>
    <scope>NUCLEOTIDE SEQUENCE [LARGE SCALE GENOMIC DNA]</scope>
    <source>
        <strain evidence="9">SCGC AC-742_N10</strain>
    </source>
</reference>
<dbReference type="EMBL" id="QEFD01000228">
    <property type="protein sequence ID" value="PVU74302.1"/>
    <property type="molecule type" value="Genomic_DNA"/>
</dbReference>
<dbReference type="GO" id="GO:0022625">
    <property type="term" value="C:cytosolic large ribosomal subunit"/>
    <property type="evidence" value="ECO:0007669"/>
    <property type="project" value="TreeGrafter"/>
</dbReference>
<dbReference type="AlphaFoldDB" id="A0A2T9X2M5"/>
<keyword evidence="4 6" id="KW-0689">Ribosomal protein</keyword>
<dbReference type="InterPro" id="IPR040637">
    <property type="entry name" value="Ribosomal_uL10-like_insert"/>
</dbReference>
<feature type="region of interest" description="Disordered" evidence="7">
    <location>
        <begin position="299"/>
        <end position="336"/>
    </location>
</feature>
<name>A0A2T9X2M5_9CREN</name>
<evidence type="ECO:0000256" key="7">
    <source>
        <dbReference type="SAM" id="MobiDB-lite"/>
    </source>
</evidence>
<dbReference type="GO" id="GO:0000027">
    <property type="term" value="P:ribosomal large subunit assembly"/>
    <property type="evidence" value="ECO:0007669"/>
    <property type="project" value="TreeGrafter"/>
</dbReference>
<dbReference type="PANTHER" id="PTHR45699">
    <property type="entry name" value="60S ACIDIC RIBOSOMAL PROTEIN P0"/>
    <property type="match status" value="1"/>
</dbReference>
<dbReference type="GO" id="GO:0003735">
    <property type="term" value="F:structural constituent of ribosome"/>
    <property type="evidence" value="ECO:0007669"/>
    <property type="project" value="TreeGrafter"/>
</dbReference>
<comment type="caution">
    <text evidence="9">The sequence shown here is derived from an EMBL/GenBank/DDBJ whole genome shotgun (WGS) entry which is preliminary data.</text>
</comment>
<dbReference type="Pfam" id="PF17777">
    <property type="entry name" value="RL10P_insert"/>
    <property type="match status" value="1"/>
</dbReference>
<dbReference type="CDD" id="cd05795">
    <property type="entry name" value="Ribosomal_P0_L10e"/>
    <property type="match status" value="1"/>
</dbReference>
<dbReference type="PANTHER" id="PTHR45699:SF3">
    <property type="entry name" value="LARGE RIBOSOMAL SUBUNIT PROTEIN UL10"/>
    <property type="match status" value="1"/>
</dbReference>
<dbReference type="SUPFAM" id="SSF160369">
    <property type="entry name" value="Ribosomal protein L10-like"/>
    <property type="match status" value="1"/>
</dbReference>
<comment type="function">
    <text evidence="6">Forms part of the ribosomal stalk, playing a central role in the interaction of the ribosome with GTP-bound translation factors.</text>
</comment>
<comment type="similarity">
    <text evidence="1 6">Belongs to the universal ribosomal protein uL10 family.</text>
</comment>
<organism evidence="9 10">
    <name type="scientific">Acidianus hospitalis</name>
    <dbReference type="NCBI Taxonomy" id="563177"/>
    <lineage>
        <taxon>Archaea</taxon>
        <taxon>Thermoproteota</taxon>
        <taxon>Thermoprotei</taxon>
        <taxon>Sulfolobales</taxon>
        <taxon>Sulfolobaceae</taxon>
        <taxon>Acidianus</taxon>
    </lineage>
</organism>
<evidence type="ECO:0000256" key="1">
    <source>
        <dbReference type="ARBA" id="ARBA00008889"/>
    </source>
</evidence>
<dbReference type="InterPro" id="IPR022909">
    <property type="entry name" value="Ribosomal_uL10_arc"/>
</dbReference>
<evidence type="ECO:0000259" key="8">
    <source>
        <dbReference type="Pfam" id="PF17777"/>
    </source>
</evidence>
<dbReference type="Pfam" id="PF00466">
    <property type="entry name" value="Ribosomal_L10"/>
    <property type="match status" value="1"/>
</dbReference>
<accession>A0A2T9X2M5</accession>
<dbReference type="InterPro" id="IPR043164">
    <property type="entry name" value="Ribosomal_uL10-like_insert_sf"/>
</dbReference>
<evidence type="ECO:0000256" key="6">
    <source>
        <dbReference type="HAMAP-Rule" id="MF_00280"/>
    </source>
</evidence>
<keyword evidence="2 6" id="KW-0699">rRNA-binding</keyword>
<dbReference type="GO" id="GO:0070180">
    <property type="term" value="F:large ribosomal subunit rRNA binding"/>
    <property type="evidence" value="ECO:0007669"/>
    <property type="project" value="UniProtKB-UniRule"/>
</dbReference>
<dbReference type="InterPro" id="IPR001790">
    <property type="entry name" value="Ribosomal_uL10"/>
</dbReference>
<keyword evidence="5 6" id="KW-0687">Ribonucleoprotein</keyword>
<evidence type="ECO:0000256" key="5">
    <source>
        <dbReference type="ARBA" id="ARBA00023274"/>
    </source>
</evidence>
<dbReference type="NCBIfam" id="NF003095">
    <property type="entry name" value="PRK04019.1-1"/>
    <property type="match status" value="1"/>
</dbReference>
<dbReference type="InterPro" id="IPR043141">
    <property type="entry name" value="Ribosomal_uL10-like_sf"/>
</dbReference>
<feature type="domain" description="Large ribosomal subunit protein uL10-like insertion" evidence="8">
    <location>
        <begin position="117"/>
        <end position="185"/>
    </location>
</feature>
<evidence type="ECO:0000313" key="10">
    <source>
        <dbReference type="Proteomes" id="UP000245638"/>
    </source>
</evidence>
<comment type="subunit">
    <text evidence="6">Part of the 50S ribosomal subunit. Forms part of the ribosomal stalk which helps the ribosome interact with GTP-bound translation factors. Forms a heptameric L10(L12)2(L12)2(L12)2 complex, where L10 forms an elongated spine to which the L12 dimers bind in a sequential fashion.</text>
</comment>
<evidence type="ECO:0000256" key="4">
    <source>
        <dbReference type="ARBA" id="ARBA00022980"/>
    </source>
</evidence>
<keyword evidence="3 6" id="KW-0694">RNA-binding</keyword>
<feature type="compositionally biased region" description="Basic and acidic residues" evidence="7">
    <location>
        <begin position="306"/>
        <end position="323"/>
    </location>
</feature>